<protein>
    <recommendedName>
        <fullName evidence="1">LysR substrate-binding domain-containing protein</fullName>
    </recommendedName>
</protein>
<comment type="caution">
    <text evidence="2">The sequence shown here is derived from an EMBL/GenBank/DDBJ whole genome shotgun (WGS) entry which is preliminary data.</text>
</comment>
<dbReference type="EMBL" id="MPIN01000042">
    <property type="protein sequence ID" value="OJH33380.1"/>
    <property type="molecule type" value="Genomic_DNA"/>
</dbReference>
<proteinExistence type="predicted"/>
<evidence type="ECO:0000259" key="1">
    <source>
        <dbReference type="Pfam" id="PF03466"/>
    </source>
</evidence>
<dbReference type="InterPro" id="IPR005119">
    <property type="entry name" value="LysR_subst-bd"/>
</dbReference>
<name>A0A1L9ATP2_9BACT</name>
<organism evidence="2 3">
    <name type="scientific">Cystobacter ferrugineus</name>
    <dbReference type="NCBI Taxonomy" id="83449"/>
    <lineage>
        <taxon>Bacteria</taxon>
        <taxon>Pseudomonadati</taxon>
        <taxon>Myxococcota</taxon>
        <taxon>Myxococcia</taxon>
        <taxon>Myxococcales</taxon>
        <taxon>Cystobacterineae</taxon>
        <taxon>Archangiaceae</taxon>
        <taxon>Cystobacter</taxon>
    </lineage>
</organism>
<dbReference type="SUPFAM" id="SSF53850">
    <property type="entry name" value="Periplasmic binding protein-like II"/>
    <property type="match status" value="1"/>
</dbReference>
<dbReference type="Gene3D" id="3.40.190.10">
    <property type="entry name" value="Periplasmic binding protein-like II"/>
    <property type="match status" value="1"/>
</dbReference>
<gene>
    <name evidence="2" type="ORF">BON30_49045</name>
</gene>
<reference evidence="3" key="1">
    <citation type="submission" date="2016-11" db="EMBL/GenBank/DDBJ databases">
        <authorList>
            <person name="Shukria A."/>
            <person name="Stevens D.C."/>
        </authorList>
    </citation>
    <scope>NUCLEOTIDE SEQUENCE [LARGE SCALE GENOMIC DNA]</scope>
    <source>
        <strain evidence="3">Cbfe23</strain>
    </source>
</reference>
<dbReference type="RefSeq" id="WP_071905571.1">
    <property type="nucleotide sequence ID" value="NZ_MPIN01000042.1"/>
</dbReference>
<sequence>MGTAPVDWKCLEPLGFQERAWPGVLLGRSRQRPSSAPALQPSPHHGLSPAYTHTIYHWLPSTLMRLRKNLPELEVTLAVEHTYSPVAALEAGELDVALVTTSPLSGRVSDDS</sequence>
<reference evidence="2 3" key="2">
    <citation type="submission" date="2016-12" db="EMBL/GenBank/DDBJ databases">
        <title>Draft Genome Sequence of Cystobacter ferrugineus Strain Cbfe23.</title>
        <authorList>
            <person name="Akbar S."/>
            <person name="Dowd S.E."/>
            <person name="Stevens D.C."/>
        </authorList>
    </citation>
    <scope>NUCLEOTIDE SEQUENCE [LARGE SCALE GENOMIC DNA]</scope>
    <source>
        <strain evidence="2 3">Cbfe23</strain>
    </source>
</reference>
<accession>A0A1L9ATP2</accession>
<evidence type="ECO:0000313" key="2">
    <source>
        <dbReference type="EMBL" id="OJH33380.1"/>
    </source>
</evidence>
<keyword evidence="3" id="KW-1185">Reference proteome</keyword>
<evidence type="ECO:0000313" key="3">
    <source>
        <dbReference type="Proteomes" id="UP000182229"/>
    </source>
</evidence>
<dbReference type="Proteomes" id="UP000182229">
    <property type="component" value="Unassembled WGS sequence"/>
</dbReference>
<feature type="domain" description="LysR substrate-binding" evidence="1">
    <location>
        <begin position="55"/>
        <end position="105"/>
    </location>
</feature>
<dbReference type="AlphaFoldDB" id="A0A1L9ATP2"/>
<dbReference type="Pfam" id="PF03466">
    <property type="entry name" value="LysR_substrate"/>
    <property type="match status" value="1"/>
</dbReference>